<feature type="transmembrane region" description="Helical" evidence="1">
    <location>
        <begin position="6"/>
        <end position="24"/>
    </location>
</feature>
<comment type="caution">
    <text evidence="2">The sequence shown here is derived from an EMBL/GenBank/DDBJ whole genome shotgun (WGS) entry which is preliminary data.</text>
</comment>
<dbReference type="EMBL" id="JANJYI010000008">
    <property type="protein sequence ID" value="KAK2639928.1"/>
    <property type="molecule type" value="Genomic_DNA"/>
</dbReference>
<evidence type="ECO:0000313" key="2">
    <source>
        <dbReference type="EMBL" id="KAK2639928.1"/>
    </source>
</evidence>
<dbReference type="AlphaFoldDB" id="A0AAD9TQ46"/>
<evidence type="ECO:0000256" key="1">
    <source>
        <dbReference type="SAM" id="Phobius"/>
    </source>
</evidence>
<keyword evidence="3" id="KW-1185">Reference proteome</keyword>
<gene>
    <name evidence="2" type="ORF">Ddye_027723</name>
</gene>
<proteinExistence type="predicted"/>
<evidence type="ECO:0000313" key="3">
    <source>
        <dbReference type="Proteomes" id="UP001280121"/>
    </source>
</evidence>
<feature type="transmembrane region" description="Helical" evidence="1">
    <location>
        <begin position="31"/>
        <end position="48"/>
    </location>
</feature>
<keyword evidence="1" id="KW-1133">Transmembrane helix</keyword>
<organism evidence="2 3">
    <name type="scientific">Dipteronia dyeriana</name>
    <dbReference type="NCBI Taxonomy" id="168575"/>
    <lineage>
        <taxon>Eukaryota</taxon>
        <taxon>Viridiplantae</taxon>
        <taxon>Streptophyta</taxon>
        <taxon>Embryophyta</taxon>
        <taxon>Tracheophyta</taxon>
        <taxon>Spermatophyta</taxon>
        <taxon>Magnoliopsida</taxon>
        <taxon>eudicotyledons</taxon>
        <taxon>Gunneridae</taxon>
        <taxon>Pentapetalae</taxon>
        <taxon>rosids</taxon>
        <taxon>malvids</taxon>
        <taxon>Sapindales</taxon>
        <taxon>Sapindaceae</taxon>
        <taxon>Hippocastanoideae</taxon>
        <taxon>Acereae</taxon>
        <taxon>Dipteronia</taxon>
    </lineage>
</organism>
<accession>A0AAD9TQ46</accession>
<keyword evidence="1" id="KW-0472">Membrane</keyword>
<keyword evidence="1" id="KW-0812">Transmembrane</keyword>
<sequence length="93" mass="10465">MNIPYQIEGFAFSMIQLLGITVVMSQAQWQVFIVFVPVIAMCIWYQVINSCVLGNSGVIEEYDSPTKLLENKSSSFAQLVAEYSVRSKSSFEN</sequence>
<protein>
    <submittedName>
        <fullName evidence="2">Uncharacterized protein</fullName>
    </submittedName>
</protein>
<reference evidence="2" key="1">
    <citation type="journal article" date="2023" name="Plant J.">
        <title>Genome sequences and population genomics provide insights into the demographic history, inbreeding, and mutation load of two 'living fossil' tree species of Dipteronia.</title>
        <authorList>
            <person name="Feng Y."/>
            <person name="Comes H.P."/>
            <person name="Chen J."/>
            <person name="Zhu S."/>
            <person name="Lu R."/>
            <person name="Zhang X."/>
            <person name="Li P."/>
            <person name="Qiu J."/>
            <person name="Olsen K.M."/>
            <person name="Qiu Y."/>
        </authorList>
    </citation>
    <scope>NUCLEOTIDE SEQUENCE</scope>
    <source>
        <strain evidence="2">KIB01</strain>
    </source>
</reference>
<name>A0AAD9TQ46_9ROSI</name>
<dbReference type="Proteomes" id="UP001280121">
    <property type="component" value="Unassembled WGS sequence"/>
</dbReference>